<reference evidence="2" key="1">
    <citation type="submission" date="2020-10" db="EMBL/GenBank/DDBJ databases">
        <authorList>
            <person name="Gilroy R."/>
        </authorList>
    </citation>
    <scope>NUCLEOTIDE SEQUENCE</scope>
    <source>
        <strain evidence="2">B1-16210</strain>
    </source>
</reference>
<proteinExistence type="predicted"/>
<name>A0A940IBE4_9PROT</name>
<keyword evidence="1" id="KW-0732">Signal</keyword>
<feature type="chain" id="PRO_5037507197" evidence="1">
    <location>
        <begin position="26"/>
        <end position="250"/>
    </location>
</feature>
<dbReference type="AlphaFoldDB" id="A0A940IBE4"/>
<dbReference type="PROSITE" id="PS51257">
    <property type="entry name" value="PROKAR_LIPOPROTEIN"/>
    <property type="match status" value="1"/>
</dbReference>
<feature type="signal peptide" evidence="1">
    <location>
        <begin position="1"/>
        <end position="25"/>
    </location>
</feature>
<sequence>MARKLLKICAVVGVTVCAWSSGACAIDLTGYRECKDSESRGICGAVAFSGENGFECYIQDGVDDMCICNSDEMSFVHGHGCFCADGEYNDPYSDDPYACHTCPSRYPLSDGANHLEQYGNYGNSNGMEDSCYRIYTENVNNASCRYQEWAYGGGGDVLECNCNPGYWSEDFSVYDPVCEPVGTGYYSTGKSGRSRCPTYTGPNGTQVVGYTIGYGPGADDITDCMIPESTVFHDATGSYVYSGGCYYSGE</sequence>
<evidence type="ECO:0000313" key="3">
    <source>
        <dbReference type="Proteomes" id="UP000721442"/>
    </source>
</evidence>
<comment type="caution">
    <text evidence="2">The sequence shown here is derived from an EMBL/GenBank/DDBJ whole genome shotgun (WGS) entry which is preliminary data.</text>
</comment>
<dbReference type="EMBL" id="JADINE010000008">
    <property type="protein sequence ID" value="MBO8406936.1"/>
    <property type="molecule type" value="Genomic_DNA"/>
</dbReference>
<accession>A0A940IBE4</accession>
<evidence type="ECO:0000313" key="2">
    <source>
        <dbReference type="EMBL" id="MBO8406936.1"/>
    </source>
</evidence>
<organism evidence="2 3">
    <name type="scientific">Candidatus Enterousia excrementavium</name>
    <dbReference type="NCBI Taxonomy" id="2840789"/>
    <lineage>
        <taxon>Bacteria</taxon>
        <taxon>Pseudomonadati</taxon>
        <taxon>Pseudomonadota</taxon>
        <taxon>Alphaproteobacteria</taxon>
        <taxon>Candidatus Enterousia</taxon>
    </lineage>
</organism>
<evidence type="ECO:0000256" key="1">
    <source>
        <dbReference type="SAM" id="SignalP"/>
    </source>
</evidence>
<gene>
    <name evidence="2" type="ORF">IAC77_00550</name>
</gene>
<protein>
    <submittedName>
        <fullName evidence="2">Uncharacterized protein</fullName>
    </submittedName>
</protein>
<dbReference type="Proteomes" id="UP000721442">
    <property type="component" value="Unassembled WGS sequence"/>
</dbReference>
<reference evidence="2" key="2">
    <citation type="journal article" date="2021" name="PeerJ">
        <title>Extensive microbial diversity within the chicken gut microbiome revealed by metagenomics and culture.</title>
        <authorList>
            <person name="Gilroy R."/>
            <person name="Ravi A."/>
            <person name="Getino M."/>
            <person name="Pursley I."/>
            <person name="Horton D.L."/>
            <person name="Alikhan N.F."/>
            <person name="Baker D."/>
            <person name="Gharbi K."/>
            <person name="Hall N."/>
            <person name="Watson M."/>
            <person name="Adriaenssens E.M."/>
            <person name="Foster-Nyarko E."/>
            <person name="Jarju S."/>
            <person name="Secka A."/>
            <person name="Antonio M."/>
            <person name="Oren A."/>
            <person name="Chaudhuri R.R."/>
            <person name="La Ragione R."/>
            <person name="Hildebrand F."/>
            <person name="Pallen M.J."/>
        </authorList>
    </citation>
    <scope>NUCLEOTIDE SEQUENCE</scope>
    <source>
        <strain evidence="2">B1-16210</strain>
    </source>
</reference>